<reference evidence="2" key="2">
    <citation type="journal article" date="2007" name="PLoS Biol.">
        <title>Survey sequencing and comparative analysis of the elephant shark (Callorhinchus milii) genome.</title>
        <authorList>
            <person name="Venkatesh B."/>
            <person name="Kirkness E.F."/>
            <person name="Loh Y.H."/>
            <person name="Halpern A.L."/>
            <person name="Lee A.P."/>
            <person name="Johnson J."/>
            <person name="Dandona N."/>
            <person name="Viswanathan L.D."/>
            <person name="Tay A."/>
            <person name="Venter J.C."/>
            <person name="Strausberg R.L."/>
            <person name="Brenner S."/>
        </authorList>
    </citation>
    <scope>NUCLEOTIDE SEQUENCE [LARGE SCALE GENOMIC DNA]</scope>
</reference>
<name>A0A4W3H1C3_CALMI</name>
<protein>
    <submittedName>
        <fullName evidence="1">Uncharacterized protein</fullName>
    </submittedName>
</protein>
<evidence type="ECO:0000313" key="1">
    <source>
        <dbReference type="Ensembl" id="ENSCMIP00000008972.1"/>
    </source>
</evidence>
<dbReference type="Proteomes" id="UP000314986">
    <property type="component" value="Unassembled WGS sequence"/>
</dbReference>
<proteinExistence type="predicted"/>
<reference evidence="2" key="3">
    <citation type="journal article" date="2014" name="Nature">
        <title>Elephant shark genome provides unique insights into gnathostome evolution.</title>
        <authorList>
            <consortium name="International Elephant Shark Genome Sequencing Consortium"/>
            <person name="Venkatesh B."/>
            <person name="Lee A.P."/>
            <person name="Ravi V."/>
            <person name="Maurya A.K."/>
            <person name="Lian M.M."/>
            <person name="Swann J.B."/>
            <person name="Ohta Y."/>
            <person name="Flajnik M.F."/>
            <person name="Sutoh Y."/>
            <person name="Kasahara M."/>
            <person name="Hoon S."/>
            <person name="Gangu V."/>
            <person name="Roy S.W."/>
            <person name="Irimia M."/>
            <person name="Korzh V."/>
            <person name="Kondrychyn I."/>
            <person name="Lim Z.W."/>
            <person name="Tay B.H."/>
            <person name="Tohari S."/>
            <person name="Kong K.W."/>
            <person name="Ho S."/>
            <person name="Lorente-Galdos B."/>
            <person name="Quilez J."/>
            <person name="Marques-Bonet T."/>
            <person name="Raney B.J."/>
            <person name="Ingham P.W."/>
            <person name="Tay A."/>
            <person name="Hillier L.W."/>
            <person name="Minx P."/>
            <person name="Boehm T."/>
            <person name="Wilson R.K."/>
            <person name="Brenner S."/>
            <person name="Warren W.C."/>
        </authorList>
    </citation>
    <scope>NUCLEOTIDE SEQUENCE [LARGE SCALE GENOMIC DNA]</scope>
</reference>
<dbReference type="AlphaFoldDB" id="A0A4W3H1C3"/>
<sequence length="79" mass="9189">MQREIGIERQGEETALIPKKNRIRPRFPERWYIDRNRAERMCGTNLKPNPGSQRHPNFPEITFQGSSGLGLSRRCVPVL</sequence>
<accession>A0A4W3H1C3</accession>
<reference evidence="1" key="4">
    <citation type="submission" date="2025-08" db="UniProtKB">
        <authorList>
            <consortium name="Ensembl"/>
        </authorList>
    </citation>
    <scope>IDENTIFICATION</scope>
</reference>
<evidence type="ECO:0000313" key="2">
    <source>
        <dbReference type="Proteomes" id="UP000314986"/>
    </source>
</evidence>
<dbReference type="Ensembl" id="ENSCMIT00000009221.1">
    <property type="protein sequence ID" value="ENSCMIP00000008972.1"/>
    <property type="gene ID" value="ENSCMIG00000004785.1"/>
</dbReference>
<reference evidence="2" key="1">
    <citation type="journal article" date="2006" name="Science">
        <title>Ancient noncoding elements conserved in the human genome.</title>
        <authorList>
            <person name="Venkatesh B."/>
            <person name="Kirkness E.F."/>
            <person name="Loh Y.H."/>
            <person name="Halpern A.L."/>
            <person name="Lee A.P."/>
            <person name="Johnson J."/>
            <person name="Dandona N."/>
            <person name="Viswanathan L.D."/>
            <person name="Tay A."/>
            <person name="Venter J.C."/>
            <person name="Strausberg R.L."/>
            <person name="Brenner S."/>
        </authorList>
    </citation>
    <scope>NUCLEOTIDE SEQUENCE [LARGE SCALE GENOMIC DNA]</scope>
</reference>
<organism evidence="1 2">
    <name type="scientific">Callorhinchus milii</name>
    <name type="common">Ghost shark</name>
    <dbReference type="NCBI Taxonomy" id="7868"/>
    <lineage>
        <taxon>Eukaryota</taxon>
        <taxon>Metazoa</taxon>
        <taxon>Chordata</taxon>
        <taxon>Craniata</taxon>
        <taxon>Vertebrata</taxon>
        <taxon>Chondrichthyes</taxon>
        <taxon>Holocephali</taxon>
        <taxon>Chimaeriformes</taxon>
        <taxon>Callorhinchidae</taxon>
        <taxon>Callorhinchus</taxon>
    </lineage>
</organism>
<dbReference type="InParanoid" id="A0A4W3H1C3"/>
<reference evidence="1" key="5">
    <citation type="submission" date="2025-09" db="UniProtKB">
        <authorList>
            <consortium name="Ensembl"/>
        </authorList>
    </citation>
    <scope>IDENTIFICATION</scope>
</reference>
<keyword evidence="2" id="KW-1185">Reference proteome</keyword>